<dbReference type="InterPro" id="IPR011009">
    <property type="entry name" value="Kinase-like_dom_sf"/>
</dbReference>
<dbReference type="InterPro" id="IPR002575">
    <property type="entry name" value="Aminoglycoside_PTrfase"/>
</dbReference>
<evidence type="ECO:0000313" key="3">
    <source>
        <dbReference type="Proteomes" id="UP000613840"/>
    </source>
</evidence>
<dbReference type="PANTHER" id="PTHR21310:SF42">
    <property type="entry name" value="BIFUNCTIONAL AAC_APH"/>
    <property type="match status" value="1"/>
</dbReference>
<reference evidence="2" key="2">
    <citation type="submission" date="2020-09" db="EMBL/GenBank/DDBJ databases">
        <authorList>
            <person name="Sun Q."/>
            <person name="Zhou Y."/>
        </authorList>
    </citation>
    <scope>NUCLEOTIDE SEQUENCE</scope>
    <source>
        <strain evidence="2">CGMCC 4.7306</strain>
    </source>
</reference>
<dbReference type="Gene3D" id="3.90.1200.10">
    <property type="match status" value="1"/>
</dbReference>
<dbReference type="InterPro" id="IPR051678">
    <property type="entry name" value="AGP_Transferase"/>
</dbReference>
<proteinExistence type="predicted"/>
<dbReference type="Gene3D" id="3.30.200.20">
    <property type="entry name" value="Phosphorylase Kinase, domain 1"/>
    <property type="match status" value="1"/>
</dbReference>
<gene>
    <name evidence="2" type="ORF">GCM10011575_15110</name>
</gene>
<keyword evidence="3" id="KW-1185">Reference proteome</keyword>
<dbReference type="AlphaFoldDB" id="A0A917S4D2"/>
<dbReference type="Pfam" id="PF01636">
    <property type="entry name" value="APH"/>
    <property type="match status" value="1"/>
</dbReference>
<comment type="caution">
    <text evidence="2">The sequence shown here is derived from an EMBL/GenBank/DDBJ whole genome shotgun (WGS) entry which is preliminary data.</text>
</comment>
<feature type="domain" description="Aminoglycoside phosphotransferase" evidence="1">
    <location>
        <begin position="37"/>
        <end position="279"/>
    </location>
</feature>
<dbReference type="EMBL" id="BMMZ01000003">
    <property type="protein sequence ID" value="GGL57712.1"/>
    <property type="molecule type" value="Genomic_DNA"/>
</dbReference>
<evidence type="ECO:0000313" key="2">
    <source>
        <dbReference type="EMBL" id="GGL57712.1"/>
    </source>
</evidence>
<sequence length="314" mass="34776">MQLHDDQLPIDEALVRSLIDTQFPHYSGLPLRQLDLSGSTNTLFRLGDDLVVRLPLQPGAGAAIASERHWSDTFRTRLPVALPETVAIGSPGSGYPETWAILRWLPGDRPGAYESGDPPDPVRSRLAADLAAVITALRDTPLTEQAVHDPRLRGYRGRSLAEFDPSVRSYLADCRANEEIDLDLDHAQRVWEQSLELPGSGHPGPHPVAADRWYHGDLVAENLLVGDGRLSAVVDFAVSVGDPTVDLHGAWELFDPPAREVFRQRLQVDDAAWLRGRAWALGIALGTFSYYWHSLPARRRDRLAMIRNVLDNAS</sequence>
<reference evidence="2" key="1">
    <citation type="journal article" date="2014" name="Int. J. Syst. Evol. Microbiol.">
        <title>Complete genome sequence of Corynebacterium casei LMG S-19264T (=DSM 44701T), isolated from a smear-ripened cheese.</title>
        <authorList>
            <consortium name="US DOE Joint Genome Institute (JGI-PGF)"/>
            <person name="Walter F."/>
            <person name="Albersmeier A."/>
            <person name="Kalinowski J."/>
            <person name="Ruckert C."/>
        </authorList>
    </citation>
    <scope>NUCLEOTIDE SEQUENCE</scope>
    <source>
        <strain evidence="2">CGMCC 4.7306</strain>
    </source>
</reference>
<dbReference type="RefSeq" id="WP_188894584.1">
    <property type="nucleotide sequence ID" value="NZ_BMMZ01000003.1"/>
</dbReference>
<evidence type="ECO:0000259" key="1">
    <source>
        <dbReference type="Pfam" id="PF01636"/>
    </source>
</evidence>
<organism evidence="2 3">
    <name type="scientific">Microlunatus endophyticus</name>
    <dbReference type="NCBI Taxonomy" id="1716077"/>
    <lineage>
        <taxon>Bacteria</taxon>
        <taxon>Bacillati</taxon>
        <taxon>Actinomycetota</taxon>
        <taxon>Actinomycetes</taxon>
        <taxon>Propionibacteriales</taxon>
        <taxon>Propionibacteriaceae</taxon>
        <taxon>Microlunatus</taxon>
    </lineage>
</organism>
<name>A0A917S4D2_9ACTN</name>
<protein>
    <submittedName>
        <fullName evidence="2">Phosphotransferase</fullName>
    </submittedName>
</protein>
<dbReference type="Proteomes" id="UP000613840">
    <property type="component" value="Unassembled WGS sequence"/>
</dbReference>
<accession>A0A917S4D2</accession>
<dbReference type="PANTHER" id="PTHR21310">
    <property type="entry name" value="AMINOGLYCOSIDE PHOSPHOTRANSFERASE-RELATED-RELATED"/>
    <property type="match status" value="1"/>
</dbReference>
<dbReference type="SUPFAM" id="SSF56112">
    <property type="entry name" value="Protein kinase-like (PK-like)"/>
    <property type="match status" value="1"/>
</dbReference>